<protein>
    <recommendedName>
        <fullName evidence="1">BRO1 domain-containing protein</fullName>
    </recommendedName>
</protein>
<feature type="domain" description="BRO1" evidence="1">
    <location>
        <begin position="1"/>
        <end position="242"/>
    </location>
</feature>
<dbReference type="Pfam" id="PF03097">
    <property type="entry name" value="BRO1"/>
    <property type="match status" value="1"/>
</dbReference>
<organism evidence="2 3">
    <name type="scientific">Arachis hypogaea</name>
    <name type="common">Peanut</name>
    <dbReference type="NCBI Taxonomy" id="3818"/>
    <lineage>
        <taxon>Eukaryota</taxon>
        <taxon>Viridiplantae</taxon>
        <taxon>Streptophyta</taxon>
        <taxon>Embryophyta</taxon>
        <taxon>Tracheophyta</taxon>
        <taxon>Spermatophyta</taxon>
        <taxon>Magnoliopsida</taxon>
        <taxon>eudicotyledons</taxon>
        <taxon>Gunneridae</taxon>
        <taxon>Pentapetalae</taxon>
        <taxon>rosids</taxon>
        <taxon>fabids</taxon>
        <taxon>Fabales</taxon>
        <taxon>Fabaceae</taxon>
        <taxon>Papilionoideae</taxon>
        <taxon>50 kb inversion clade</taxon>
        <taxon>dalbergioids sensu lato</taxon>
        <taxon>Dalbergieae</taxon>
        <taxon>Pterocarpus clade</taxon>
        <taxon>Arachis</taxon>
    </lineage>
</organism>
<dbReference type="PANTHER" id="PTHR23031:SF5">
    <property type="entry name" value="RHOPHILIN-2-RELATED"/>
    <property type="match status" value="1"/>
</dbReference>
<dbReference type="Proteomes" id="UP000289738">
    <property type="component" value="Chromosome B02"/>
</dbReference>
<gene>
    <name evidence="2" type="ORF">Ahy_B02g057660</name>
</gene>
<dbReference type="OrthoDB" id="64867at2759"/>
<dbReference type="PANTHER" id="PTHR23031">
    <property type="entry name" value="RHOPHILIN"/>
    <property type="match status" value="1"/>
</dbReference>
<evidence type="ECO:0000259" key="1">
    <source>
        <dbReference type="PROSITE" id="PS51180"/>
    </source>
</evidence>
<evidence type="ECO:0000313" key="3">
    <source>
        <dbReference type="Proteomes" id="UP000289738"/>
    </source>
</evidence>
<reference evidence="2 3" key="1">
    <citation type="submission" date="2019-01" db="EMBL/GenBank/DDBJ databases">
        <title>Sequencing of cultivated peanut Arachis hypogaea provides insights into genome evolution and oil improvement.</title>
        <authorList>
            <person name="Chen X."/>
        </authorList>
    </citation>
    <scope>NUCLEOTIDE SEQUENCE [LARGE SCALE GENOMIC DNA]</scope>
    <source>
        <strain evidence="3">cv. Fuhuasheng</strain>
        <tissue evidence="2">Leaves</tissue>
    </source>
</reference>
<comment type="caution">
    <text evidence="2">The sequence shown here is derived from an EMBL/GenBank/DDBJ whole genome shotgun (WGS) entry which is preliminary data.</text>
</comment>
<evidence type="ECO:0000313" key="2">
    <source>
        <dbReference type="EMBL" id="RYR24157.1"/>
    </source>
</evidence>
<dbReference type="AlphaFoldDB" id="A0A445ACI6"/>
<proteinExistence type="predicted"/>
<keyword evidence="3" id="KW-1185">Reference proteome</keyword>
<dbReference type="InterPro" id="IPR038499">
    <property type="entry name" value="BRO1_sf"/>
</dbReference>
<dbReference type="Gene3D" id="1.25.40.280">
    <property type="entry name" value="alix/aip1 like domains"/>
    <property type="match status" value="1"/>
</dbReference>
<sequence length="242" mass="26844">MIEPLFPMPTSPNTPTFVWYDAFNPQQKSSQHNIHLEKASVLFNLGALSNQISLSCDLSTVQGYRVAMDALYDASYWFSILWKLEAPMASGTNDLSANSAQILREIIASQIVELTWNCPRSHSDGSSLAGYLVTLHCRKAYDLSTLGPLAENLVQSSIPQFLESKMKTCHVQTDPSDVTQQFLSRYCEAQSLLQEGCQTPCLDLFFETVMIKDENVVINLRGSIGRIGGNELPGDHSNMTTD</sequence>
<dbReference type="InterPro" id="IPR047138">
    <property type="entry name" value="RHPN1_2"/>
</dbReference>
<dbReference type="GO" id="GO:0051497">
    <property type="term" value="P:negative regulation of stress fiber assembly"/>
    <property type="evidence" value="ECO:0007669"/>
    <property type="project" value="TreeGrafter"/>
</dbReference>
<name>A0A445ACI6_ARAHY</name>
<dbReference type="EMBL" id="SDMP01000012">
    <property type="protein sequence ID" value="RYR24157.1"/>
    <property type="molecule type" value="Genomic_DNA"/>
</dbReference>
<dbReference type="PROSITE" id="PS51180">
    <property type="entry name" value="BRO1"/>
    <property type="match status" value="1"/>
</dbReference>
<accession>A0A445ACI6</accession>
<dbReference type="InterPro" id="IPR004328">
    <property type="entry name" value="BRO1_dom"/>
</dbReference>